<dbReference type="InterPro" id="IPR036282">
    <property type="entry name" value="Glutathione-S-Trfase_C_sf"/>
</dbReference>
<dbReference type="Pfam" id="PF17172">
    <property type="entry name" value="GST_N_4"/>
    <property type="match status" value="1"/>
</dbReference>
<dbReference type="SFLD" id="SFLDS00019">
    <property type="entry name" value="Glutathione_Transferase_(cytos"/>
    <property type="match status" value="1"/>
</dbReference>
<dbReference type="eggNOG" id="COG0625">
    <property type="taxonomic scope" value="Bacteria"/>
</dbReference>
<sequence>MIKLYQFPSLWELPNASPFCMKLETYLRMAKIPFETVKVVDPRKNPKGKLPCISDEGKKIADSGLIIEYLQQKYGDTLDSHLTQEQKASALALRRMLEEHLYWILVYSRWLDNRYWNISKEAFFAHLKGPLRYFIPKLVRKKLRSDLYQQGIGRHSTTEIYQLGIDDLQALSIILEQHPFCMGNEPSTIDACIYAFLANILQPPIPSPLQDYAKSQKQFLDYCERMQKRFYS</sequence>
<dbReference type="Pfam" id="PF17171">
    <property type="entry name" value="GST_C_6"/>
    <property type="match status" value="1"/>
</dbReference>
<dbReference type="InterPro" id="IPR036249">
    <property type="entry name" value="Thioredoxin-like_sf"/>
</dbReference>
<dbReference type="CDD" id="cd03080">
    <property type="entry name" value="GST_N_Metaxin_like"/>
    <property type="match status" value="1"/>
</dbReference>
<evidence type="ECO:0000259" key="1">
    <source>
        <dbReference type="PROSITE" id="PS50404"/>
    </source>
</evidence>
<protein>
    <recommendedName>
        <fullName evidence="1">GST N-terminal domain-containing protein</fullName>
    </recommendedName>
</protein>
<dbReference type="PANTHER" id="PTHR12289:SF41">
    <property type="entry name" value="FAILED AXON CONNECTIONS-RELATED"/>
    <property type="match status" value="1"/>
</dbReference>
<reference evidence="2 3" key="1">
    <citation type="journal article" date="2011" name="BMC Genomics">
        <title>Insight into cross-talk between intra-amoebal pathogens.</title>
        <authorList>
            <person name="Gimenez G."/>
            <person name="Bertelli C."/>
            <person name="Moliner C."/>
            <person name="Robert C."/>
            <person name="Raoult D."/>
            <person name="Fournier P.E."/>
            <person name="Greub G."/>
        </authorList>
    </citation>
    <scope>NUCLEOTIDE SEQUENCE [LARGE SCALE GENOMIC DNA]</scope>
    <source>
        <strain evidence="2 3">LLAP12</strain>
    </source>
</reference>
<accession>G9ELY8</accession>
<proteinExistence type="predicted"/>
<feature type="domain" description="GST N-terminal" evidence="1">
    <location>
        <begin position="1"/>
        <end position="78"/>
    </location>
</feature>
<dbReference type="PANTHER" id="PTHR12289">
    <property type="entry name" value="METAXIN RELATED"/>
    <property type="match status" value="1"/>
</dbReference>
<evidence type="ECO:0000313" key="2">
    <source>
        <dbReference type="EMBL" id="EHL31588.1"/>
    </source>
</evidence>
<organism evidence="2 3">
    <name type="scientific">Legionella drancourtii LLAP12</name>
    <dbReference type="NCBI Taxonomy" id="658187"/>
    <lineage>
        <taxon>Bacteria</taxon>
        <taxon>Pseudomonadati</taxon>
        <taxon>Pseudomonadota</taxon>
        <taxon>Gammaproteobacteria</taxon>
        <taxon>Legionellales</taxon>
        <taxon>Legionellaceae</taxon>
        <taxon>Legionella</taxon>
    </lineage>
</organism>
<dbReference type="PROSITE" id="PS50404">
    <property type="entry name" value="GST_NTER"/>
    <property type="match status" value="1"/>
</dbReference>
<dbReference type="GO" id="GO:0005737">
    <property type="term" value="C:cytoplasm"/>
    <property type="evidence" value="ECO:0007669"/>
    <property type="project" value="TreeGrafter"/>
</dbReference>
<dbReference type="SFLD" id="SFLDG01200">
    <property type="entry name" value="SUF1.1"/>
    <property type="match status" value="1"/>
</dbReference>
<dbReference type="RefSeq" id="WP_006870185.1">
    <property type="nucleotide sequence ID" value="NZ_JH413811.1"/>
</dbReference>
<dbReference type="HOGENOM" id="CLU_044137_1_2_6"/>
<dbReference type="Gene3D" id="3.40.30.10">
    <property type="entry name" value="Glutaredoxin"/>
    <property type="match status" value="1"/>
</dbReference>
<name>G9ELY8_9GAMM</name>
<dbReference type="InterPro" id="IPR012336">
    <property type="entry name" value="Thioredoxin-like_fold"/>
</dbReference>
<dbReference type="EMBL" id="JH413811">
    <property type="protein sequence ID" value="EHL31588.1"/>
    <property type="molecule type" value="Genomic_DNA"/>
</dbReference>
<dbReference type="Proteomes" id="UP000002770">
    <property type="component" value="Unassembled WGS sequence"/>
</dbReference>
<keyword evidence="3" id="KW-1185">Reference proteome</keyword>
<gene>
    <name evidence="2" type="ORF">LDG_6249</name>
</gene>
<dbReference type="STRING" id="658187.LDG_6249"/>
<dbReference type="SUPFAM" id="SSF52833">
    <property type="entry name" value="Thioredoxin-like"/>
    <property type="match status" value="1"/>
</dbReference>
<dbReference type="InterPro" id="IPR050931">
    <property type="entry name" value="Mito_Protein_Transport_Metaxin"/>
</dbReference>
<dbReference type="SUPFAM" id="SSF47616">
    <property type="entry name" value="GST C-terminal domain-like"/>
    <property type="match status" value="1"/>
</dbReference>
<dbReference type="AlphaFoldDB" id="G9ELY8"/>
<dbReference type="InterPro" id="IPR004045">
    <property type="entry name" value="Glutathione_S-Trfase_N"/>
</dbReference>
<dbReference type="CDD" id="cd03193">
    <property type="entry name" value="GST_C_Metaxin"/>
    <property type="match status" value="1"/>
</dbReference>
<dbReference type="InterPro" id="IPR040079">
    <property type="entry name" value="Glutathione_S-Trfase"/>
</dbReference>
<evidence type="ECO:0000313" key="3">
    <source>
        <dbReference type="Proteomes" id="UP000002770"/>
    </source>
</evidence>
<dbReference type="Gene3D" id="1.20.1050.10">
    <property type="match status" value="1"/>
</dbReference>
<dbReference type="OrthoDB" id="9810080at2"/>
<dbReference type="InParanoid" id="G9ELY8"/>
<dbReference type="InterPro" id="IPR033468">
    <property type="entry name" value="Metaxin_GST"/>
</dbReference>
<dbReference type="SFLD" id="SFLDG01180">
    <property type="entry name" value="SUF1"/>
    <property type="match status" value="1"/>
</dbReference>
<dbReference type="InterPro" id="IPR026928">
    <property type="entry name" value="FAX/IsoI-like"/>
</dbReference>